<evidence type="ECO:0000313" key="2">
    <source>
        <dbReference type="Proteomes" id="UP001600941"/>
    </source>
</evidence>
<dbReference type="InterPro" id="IPR036649">
    <property type="entry name" value="Pyrophosphatase_sf"/>
</dbReference>
<organism evidence="1 2">
    <name type="scientific">Blautia parvula</name>
    <dbReference type="NCBI Taxonomy" id="2877527"/>
    <lineage>
        <taxon>Bacteria</taxon>
        <taxon>Bacillati</taxon>
        <taxon>Bacillota</taxon>
        <taxon>Clostridia</taxon>
        <taxon>Lachnospirales</taxon>
        <taxon>Lachnospiraceae</taxon>
        <taxon>Blautia</taxon>
    </lineage>
</organism>
<name>A0ABQ0BR86_9FIRM</name>
<dbReference type="EMBL" id="BAABZQ010000001">
    <property type="protein sequence ID" value="GAA6499044.1"/>
    <property type="molecule type" value="Genomic_DNA"/>
</dbReference>
<sequence>MKDSLNRVLGMHVKVIIDRPLGSYHPEHKDLYYPINYGYIEGILAADQEEQDVYFMGIHEPVECAEGVIIAVIHRKNDVEDKWVAAPENMKFSIDEIEKAVHFQEQYFDHEILMQDTHE</sequence>
<keyword evidence="2" id="KW-1185">Reference proteome</keyword>
<comment type="caution">
    <text evidence="1">The sequence shown here is derived from an EMBL/GenBank/DDBJ whole genome shotgun (WGS) entry which is preliminary data.</text>
</comment>
<dbReference type="Proteomes" id="UP001600941">
    <property type="component" value="Unassembled WGS sequence"/>
</dbReference>
<protein>
    <submittedName>
        <fullName evidence="1">Inorganic diphosphatase</fullName>
    </submittedName>
</protein>
<dbReference type="RefSeq" id="WP_197064089.1">
    <property type="nucleotide sequence ID" value="NZ_BAABZQ010000001.1"/>
</dbReference>
<reference evidence="1 2" key="1">
    <citation type="submission" date="2024-04" db="EMBL/GenBank/DDBJ databases">
        <title>Defined microbial consortia suppress multidrug-resistant proinflammatory Enterobacteriaceae via ecological control.</title>
        <authorList>
            <person name="Furuichi M."/>
            <person name="Kawaguchi T."/>
            <person name="Pust M."/>
            <person name="Yasuma K."/>
            <person name="Plichta D."/>
            <person name="Hasegawa N."/>
            <person name="Ohya T."/>
            <person name="Bhattarai S."/>
            <person name="Sasajima S."/>
            <person name="Aoto Y."/>
            <person name="Tuganbaev T."/>
            <person name="Yaginuma M."/>
            <person name="Ueda M."/>
            <person name="Okahashi N."/>
            <person name="Amafuji K."/>
            <person name="Kiridooshi Y."/>
            <person name="Sugita K."/>
            <person name="Strazar M."/>
            <person name="Skelly A."/>
            <person name="Suda W."/>
            <person name="Hattori M."/>
            <person name="Nakamoto N."/>
            <person name="Caballero S."/>
            <person name="Norman J."/>
            <person name="Olle B."/>
            <person name="Tanoue T."/>
            <person name="Arita M."/>
            <person name="Bucci V."/>
            <person name="Atarashi K."/>
            <person name="Xavier R."/>
            <person name="Honda K."/>
        </authorList>
    </citation>
    <scope>NUCLEOTIDE SEQUENCE [LARGE SCALE GENOMIC DNA]</scope>
    <source>
        <strain evidence="2">k34-0107-D12</strain>
    </source>
</reference>
<evidence type="ECO:0000313" key="1">
    <source>
        <dbReference type="EMBL" id="GAA6499044.1"/>
    </source>
</evidence>
<accession>A0ABQ0BR86</accession>
<gene>
    <name evidence="1" type="ORF">K340107D12_18600</name>
</gene>
<proteinExistence type="predicted"/>
<dbReference type="Gene3D" id="3.90.80.10">
    <property type="entry name" value="Inorganic pyrophosphatase"/>
    <property type="match status" value="1"/>
</dbReference>
<dbReference type="SUPFAM" id="SSF50324">
    <property type="entry name" value="Inorganic pyrophosphatase"/>
    <property type="match status" value="1"/>
</dbReference>